<evidence type="ECO:0008006" key="3">
    <source>
        <dbReference type="Google" id="ProtNLM"/>
    </source>
</evidence>
<name>A0ABU4PU26_9SPHN</name>
<keyword evidence="2" id="KW-1185">Reference proteome</keyword>
<gene>
    <name evidence="1" type="ORF">SIL82_20380</name>
</gene>
<dbReference type="RefSeq" id="WP_319625214.1">
    <property type="nucleotide sequence ID" value="NZ_JAWXXV010000003.1"/>
</dbReference>
<evidence type="ECO:0000313" key="1">
    <source>
        <dbReference type="EMBL" id="MDX5986618.1"/>
    </source>
</evidence>
<dbReference type="Proteomes" id="UP001279660">
    <property type="component" value="Unassembled WGS sequence"/>
</dbReference>
<proteinExistence type="predicted"/>
<protein>
    <recommendedName>
        <fullName evidence="3">Glycosyl transferase family 2</fullName>
    </recommendedName>
</protein>
<sequence length="277" mass="31718">MSQTLDQGGRSDAPYTLLVNSSDGFADCWDPFFQLLDVYWPDHDCPILLNTERARYGTRADVASSQVNHDIPRRLTWSECLIAAIGQIDTPLLLYMQEDYFLNHQVDTVRLARAVDQMLGDPAIGHIGLTKHGSKGPFEPWQDANSGFVKILRRAQYRISTQAGLWRPDVLLSYLDPAESGWMFEIFGTRRAWRREDLFLTVDAQRNGPVFDYTHTGIIKGQWHRNIPALFVEHDIVVDFAQRGFHKPLPGPFRKLALGQKLLSDPKRAFRQLILNR</sequence>
<accession>A0ABU4PU26</accession>
<organism evidence="1 2">
    <name type="scientific">Sphingomonas echinoides</name>
    <dbReference type="NCBI Taxonomy" id="59803"/>
    <lineage>
        <taxon>Bacteria</taxon>
        <taxon>Pseudomonadati</taxon>
        <taxon>Pseudomonadota</taxon>
        <taxon>Alphaproteobacteria</taxon>
        <taxon>Sphingomonadales</taxon>
        <taxon>Sphingomonadaceae</taxon>
        <taxon>Sphingomonas</taxon>
    </lineage>
</organism>
<evidence type="ECO:0000313" key="2">
    <source>
        <dbReference type="Proteomes" id="UP001279660"/>
    </source>
</evidence>
<comment type="caution">
    <text evidence="1">The sequence shown here is derived from an EMBL/GenBank/DDBJ whole genome shotgun (WGS) entry which is preliminary data.</text>
</comment>
<dbReference type="EMBL" id="JAWXXV010000003">
    <property type="protein sequence ID" value="MDX5986618.1"/>
    <property type="molecule type" value="Genomic_DNA"/>
</dbReference>
<reference evidence="1 2" key="1">
    <citation type="submission" date="2023-11" db="EMBL/GenBank/DDBJ databases">
        <title>MicrobeMod: A computational toolkit for identifying prokaryotic methylation and restriction-modification with nanopore sequencing.</title>
        <authorList>
            <person name="Crits-Christoph A."/>
            <person name="Kang S.C."/>
            <person name="Lee H."/>
            <person name="Ostrov N."/>
        </authorList>
    </citation>
    <scope>NUCLEOTIDE SEQUENCE [LARGE SCALE GENOMIC DNA]</scope>
    <source>
        <strain evidence="1 2">ATCC 14820</strain>
    </source>
</reference>